<dbReference type="Pfam" id="PF01565">
    <property type="entry name" value="FAD_binding_4"/>
    <property type="match status" value="1"/>
</dbReference>
<dbReference type="Gene3D" id="3.30.43.10">
    <property type="entry name" value="Uridine Diphospho-n-acetylenolpyruvylglucosamine Reductase, domain 2"/>
    <property type="match status" value="1"/>
</dbReference>
<feature type="chain" id="PRO_5047175139" evidence="6">
    <location>
        <begin position="28"/>
        <end position="476"/>
    </location>
</feature>
<dbReference type="InterPro" id="IPR050416">
    <property type="entry name" value="FAD-linked_Oxidoreductase"/>
</dbReference>
<organism evidence="8 9">
    <name type="scientific">Pseudonocardia humida</name>
    <dbReference type="NCBI Taxonomy" id="2800819"/>
    <lineage>
        <taxon>Bacteria</taxon>
        <taxon>Bacillati</taxon>
        <taxon>Actinomycetota</taxon>
        <taxon>Actinomycetes</taxon>
        <taxon>Pseudonocardiales</taxon>
        <taxon>Pseudonocardiaceae</taxon>
        <taxon>Pseudonocardia</taxon>
    </lineage>
</organism>
<evidence type="ECO:0000313" key="8">
    <source>
        <dbReference type="EMBL" id="MCO1656167.1"/>
    </source>
</evidence>
<keyword evidence="4" id="KW-0274">FAD</keyword>
<keyword evidence="5" id="KW-0560">Oxidoreductase</keyword>
<evidence type="ECO:0000256" key="6">
    <source>
        <dbReference type="SAM" id="SignalP"/>
    </source>
</evidence>
<dbReference type="PROSITE" id="PS00862">
    <property type="entry name" value="OX2_COVAL_FAD"/>
    <property type="match status" value="1"/>
</dbReference>
<name>A0ABT0ZZK1_9PSEU</name>
<dbReference type="SUPFAM" id="SSF56176">
    <property type="entry name" value="FAD-binding/transporter-associated domain-like"/>
    <property type="match status" value="1"/>
</dbReference>
<dbReference type="Pfam" id="PF08031">
    <property type="entry name" value="BBE"/>
    <property type="match status" value="1"/>
</dbReference>
<evidence type="ECO:0000313" key="9">
    <source>
        <dbReference type="Proteomes" id="UP001165283"/>
    </source>
</evidence>
<dbReference type="Gene3D" id="3.30.465.10">
    <property type="match status" value="1"/>
</dbReference>
<feature type="signal peptide" evidence="6">
    <location>
        <begin position="1"/>
        <end position="27"/>
    </location>
</feature>
<evidence type="ECO:0000256" key="3">
    <source>
        <dbReference type="ARBA" id="ARBA00022630"/>
    </source>
</evidence>
<evidence type="ECO:0000259" key="7">
    <source>
        <dbReference type="PROSITE" id="PS51387"/>
    </source>
</evidence>
<dbReference type="PROSITE" id="PS51387">
    <property type="entry name" value="FAD_PCMH"/>
    <property type="match status" value="1"/>
</dbReference>
<comment type="cofactor">
    <cofactor evidence="1">
        <name>FAD</name>
        <dbReference type="ChEBI" id="CHEBI:57692"/>
    </cofactor>
</comment>
<reference evidence="8" key="1">
    <citation type="submission" date="2021-04" db="EMBL/GenBank/DDBJ databases">
        <title>Pseudonocardia sp. nov., isolated from sandy soil of mangrove forest.</title>
        <authorList>
            <person name="Zan Z."/>
            <person name="Huang R."/>
            <person name="Liu W."/>
        </authorList>
    </citation>
    <scope>NUCLEOTIDE SEQUENCE</scope>
    <source>
        <strain evidence="8">S2-4</strain>
    </source>
</reference>
<comment type="caution">
    <text evidence="8">The sequence shown here is derived from an EMBL/GenBank/DDBJ whole genome shotgun (WGS) entry which is preliminary data.</text>
</comment>
<dbReference type="PROSITE" id="PS51318">
    <property type="entry name" value="TAT"/>
    <property type="match status" value="1"/>
</dbReference>
<protein>
    <submittedName>
        <fullName evidence="8">FAD-binding oxidoreductase</fullName>
    </submittedName>
</protein>
<dbReference type="InterPro" id="IPR016166">
    <property type="entry name" value="FAD-bd_PCMH"/>
</dbReference>
<keyword evidence="3" id="KW-0285">Flavoprotein</keyword>
<accession>A0ABT0ZZK1</accession>
<keyword evidence="6" id="KW-0732">Signal</keyword>
<feature type="domain" description="FAD-binding PCMH-type" evidence="7">
    <location>
        <begin position="72"/>
        <end position="243"/>
    </location>
</feature>
<dbReference type="RefSeq" id="WP_252438638.1">
    <property type="nucleotide sequence ID" value="NZ_JAGSOV010000033.1"/>
</dbReference>
<dbReference type="Proteomes" id="UP001165283">
    <property type="component" value="Unassembled WGS sequence"/>
</dbReference>
<evidence type="ECO:0000256" key="1">
    <source>
        <dbReference type="ARBA" id="ARBA00001974"/>
    </source>
</evidence>
<dbReference type="InterPro" id="IPR006093">
    <property type="entry name" value="Oxy_OxRdtase_FAD_BS"/>
</dbReference>
<dbReference type="Gene3D" id="3.40.462.20">
    <property type="match status" value="1"/>
</dbReference>
<dbReference type="InterPro" id="IPR016167">
    <property type="entry name" value="FAD-bd_PCMH_sub1"/>
</dbReference>
<evidence type="ECO:0000256" key="4">
    <source>
        <dbReference type="ARBA" id="ARBA00022827"/>
    </source>
</evidence>
<proteinExistence type="inferred from homology"/>
<dbReference type="PANTHER" id="PTHR42973:SF39">
    <property type="entry name" value="FAD-BINDING PCMH-TYPE DOMAIN-CONTAINING PROTEIN"/>
    <property type="match status" value="1"/>
</dbReference>
<keyword evidence="9" id="KW-1185">Reference proteome</keyword>
<dbReference type="PANTHER" id="PTHR42973">
    <property type="entry name" value="BINDING OXIDOREDUCTASE, PUTATIVE (AFU_ORTHOLOGUE AFUA_1G17690)-RELATED"/>
    <property type="match status" value="1"/>
</dbReference>
<dbReference type="PROSITE" id="PS51257">
    <property type="entry name" value="PROKAR_LIPOPROTEIN"/>
    <property type="match status" value="1"/>
</dbReference>
<gene>
    <name evidence="8" type="ORF">KDL28_13995</name>
</gene>
<dbReference type="InterPro" id="IPR036318">
    <property type="entry name" value="FAD-bd_PCMH-like_sf"/>
</dbReference>
<evidence type="ECO:0000256" key="2">
    <source>
        <dbReference type="ARBA" id="ARBA00005466"/>
    </source>
</evidence>
<comment type="similarity">
    <text evidence="2">Belongs to the oxygen-dependent FAD-linked oxidoreductase family.</text>
</comment>
<dbReference type="InterPro" id="IPR012951">
    <property type="entry name" value="BBE"/>
</dbReference>
<evidence type="ECO:0000256" key="5">
    <source>
        <dbReference type="ARBA" id="ARBA00023002"/>
    </source>
</evidence>
<dbReference type="InterPro" id="IPR006094">
    <property type="entry name" value="Oxid_FAD_bind_N"/>
</dbReference>
<dbReference type="InterPro" id="IPR006311">
    <property type="entry name" value="TAT_signal"/>
</dbReference>
<sequence length="476" mass="47393">MAVSRRAVLGAAALAVAGITGCAPAVASSGAVGVPDRPPPDWEPLRARLAGALVLPGDPRYDTARLSHNTLFDGRRPAAVAACANPADVQACLEFARTAGVPVAARSGGHSYAGYSVPDGGLVIDVAALAGVAVGADGTATIGAGARLGDVYAAVGGAGRALPAGSCPSVGVAGLTLGGGIGVLTRAYGLTCDRLVSAQVVTPDSTLRTVSGRDDPDLFWALRGGGGGNAAVVTSFEFATEAAPTVTVFSLRFAAGAAADVLPAWQAWAAAAPDELWSTCALSSGSPPGARIAGSFLGGESACRDQLAGLLAGAPAPSSAVVSTKDYLAAMRWFAGGSDRETFVASSRVLPAPLPEPAKLVALLDRASGIAVLLDALGGAAGRVDPAETAFPHRTAFASAQVYASVSGDPGPATTAVAEVRDGLGALTGATGYVNYIDPAMPDWASAYYGANLARLRATVERYDPDRVLAFAQSPA</sequence>
<dbReference type="InterPro" id="IPR016169">
    <property type="entry name" value="FAD-bd_PCMH_sub2"/>
</dbReference>
<dbReference type="EMBL" id="JAGSOV010000033">
    <property type="protein sequence ID" value="MCO1656167.1"/>
    <property type="molecule type" value="Genomic_DNA"/>
</dbReference>